<evidence type="ECO:0000256" key="7">
    <source>
        <dbReference type="HAMAP-Rule" id="MF_00083"/>
    </source>
</evidence>
<dbReference type="Proteomes" id="UP000185544">
    <property type="component" value="Chromosome"/>
</dbReference>
<dbReference type="HAMAP" id="MF_00083">
    <property type="entry name" value="Pept_tRNA_hydro_bact"/>
    <property type="match status" value="1"/>
</dbReference>
<comment type="catalytic activity">
    <reaction evidence="7 8">
        <text>an N-acyl-L-alpha-aminoacyl-tRNA + H2O = an N-acyl-L-amino acid + a tRNA + H(+)</text>
        <dbReference type="Rhea" id="RHEA:54448"/>
        <dbReference type="Rhea" id="RHEA-COMP:10123"/>
        <dbReference type="Rhea" id="RHEA-COMP:13883"/>
        <dbReference type="ChEBI" id="CHEBI:15377"/>
        <dbReference type="ChEBI" id="CHEBI:15378"/>
        <dbReference type="ChEBI" id="CHEBI:59874"/>
        <dbReference type="ChEBI" id="CHEBI:78442"/>
        <dbReference type="ChEBI" id="CHEBI:138191"/>
        <dbReference type="EC" id="3.1.1.29"/>
    </reaction>
</comment>
<keyword evidence="11" id="KW-1185">Reference proteome</keyword>
<protein>
    <recommendedName>
        <fullName evidence="6 7">Peptidyl-tRNA hydrolase</fullName>
        <shortName evidence="7">Pth</shortName>
        <ecNumber evidence="1 7">3.1.1.29</ecNumber>
    </recommendedName>
</protein>
<feature type="site" description="Stabilizes the basic form of H active site to accept a proton" evidence="7">
    <location>
        <position position="93"/>
    </location>
</feature>
<evidence type="ECO:0000256" key="6">
    <source>
        <dbReference type="ARBA" id="ARBA00050038"/>
    </source>
</evidence>
<dbReference type="PROSITE" id="PS01195">
    <property type="entry name" value="PEPT_TRNA_HYDROL_1"/>
    <property type="match status" value="1"/>
</dbReference>
<keyword evidence="3 7" id="KW-0378">Hydrolase</keyword>
<dbReference type="InterPro" id="IPR001328">
    <property type="entry name" value="Pept_tRNA_hydro"/>
</dbReference>
<dbReference type="GO" id="GO:0005737">
    <property type="term" value="C:cytoplasm"/>
    <property type="evidence" value="ECO:0007669"/>
    <property type="project" value="UniProtKB-SubCell"/>
</dbReference>
<reference evidence="10 11" key="1">
    <citation type="submission" date="2016-08" db="EMBL/GenBank/DDBJ databases">
        <title>Identification and validation of antigenic proteins from Pajaroellobacter abortibovis using de-novo genome sequence assembly and reverse vaccinology.</title>
        <authorList>
            <person name="Welly B.T."/>
            <person name="Miller M.R."/>
            <person name="Stott J.L."/>
            <person name="Blanchard M.T."/>
            <person name="Islas-Trejo A.D."/>
            <person name="O'Rourke S.M."/>
            <person name="Young A.E."/>
            <person name="Medrano J.F."/>
            <person name="Van Eenennaam A.L."/>
        </authorList>
    </citation>
    <scope>NUCLEOTIDE SEQUENCE [LARGE SCALE GENOMIC DNA]</scope>
    <source>
        <strain evidence="10 11">BTF92-0548A/99-0131</strain>
    </source>
</reference>
<dbReference type="GO" id="GO:0004045">
    <property type="term" value="F:peptidyl-tRNA hydrolase activity"/>
    <property type="evidence" value="ECO:0007669"/>
    <property type="project" value="UniProtKB-UniRule"/>
</dbReference>
<feature type="binding site" evidence="7">
    <location>
        <position position="68"/>
    </location>
    <ligand>
        <name>tRNA</name>
        <dbReference type="ChEBI" id="CHEBI:17843"/>
    </ligand>
</feature>
<dbReference type="PANTHER" id="PTHR17224">
    <property type="entry name" value="PEPTIDYL-TRNA HYDROLASE"/>
    <property type="match status" value="1"/>
</dbReference>
<evidence type="ECO:0000256" key="2">
    <source>
        <dbReference type="ARBA" id="ARBA00022555"/>
    </source>
</evidence>
<comment type="function">
    <text evidence="7">Catalyzes the release of premature peptidyl moieties from peptidyl-tRNA molecules trapped in stalled 50S ribosomal subunits, and thus maintains levels of free tRNAs and 50S ribosomes.</text>
</comment>
<gene>
    <name evidence="7" type="primary">pth</name>
    <name evidence="10" type="ORF">BCY86_06180</name>
</gene>
<dbReference type="PANTHER" id="PTHR17224:SF1">
    <property type="entry name" value="PEPTIDYL-TRNA HYDROLASE"/>
    <property type="match status" value="1"/>
</dbReference>
<dbReference type="InterPro" id="IPR018171">
    <property type="entry name" value="Pept_tRNA_hydro_CS"/>
</dbReference>
<dbReference type="FunFam" id="3.40.50.1470:FF:000001">
    <property type="entry name" value="Peptidyl-tRNA hydrolase"/>
    <property type="match status" value="1"/>
</dbReference>
<evidence type="ECO:0000256" key="8">
    <source>
        <dbReference type="RuleBase" id="RU000673"/>
    </source>
</evidence>
<name>A0A1L6MXJ6_9BACT</name>
<comment type="subunit">
    <text evidence="7">Monomer.</text>
</comment>
<keyword evidence="7" id="KW-0963">Cytoplasm</keyword>
<dbReference type="SUPFAM" id="SSF53178">
    <property type="entry name" value="Peptidyl-tRNA hydrolase-like"/>
    <property type="match status" value="1"/>
</dbReference>
<comment type="function">
    <text evidence="7">Hydrolyzes ribosome-free peptidyl-tRNAs (with 1 or more amino acids incorporated), which drop off the ribosome during protein synthesis, or as a result of ribosome stalling.</text>
</comment>
<dbReference type="GO" id="GO:0072344">
    <property type="term" value="P:rescue of stalled ribosome"/>
    <property type="evidence" value="ECO:0007669"/>
    <property type="project" value="UniProtKB-UniRule"/>
</dbReference>
<accession>A0A1L6MXJ6</accession>
<dbReference type="GO" id="GO:0006515">
    <property type="term" value="P:protein quality control for misfolded or incompletely synthesized proteins"/>
    <property type="evidence" value="ECO:0007669"/>
    <property type="project" value="UniProtKB-UniRule"/>
</dbReference>
<keyword evidence="4 7" id="KW-0694">RNA-binding</keyword>
<dbReference type="STRING" id="1882918.BCY86_06180"/>
<evidence type="ECO:0000256" key="9">
    <source>
        <dbReference type="RuleBase" id="RU004320"/>
    </source>
</evidence>
<comment type="similarity">
    <text evidence="5 7 9">Belongs to the PTH family.</text>
</comment>
<feature type="active site" description="Proton acceptor" evidence="7">
    <location>
        <position position="21"/>
    </location>
</feature>
<feature type="binding site" evidence="7">
    <location>
        <position position="16"/>
    </location>
    <ligand>
        <name>tRNA</name>
        <dbReference type="ChEBI" id="CHEBI:17843"/>
    </ligand>
</feature>
<dbReference type="AlphaFoldDB" id="A0A1L6MXJ6"/>
<dbReference type="CDD" id="cd00462">
    <property type="entry name" value="PTH"/>
    <property type="match status" value="1"/>
</dbReference>
<dbReference type="InterPro" id="IPR036416">
    <property type="entry name" value="Pept_tRNA_hydro_sf"/>
</dbReference>
<evidence type="ECO:0000256" key="5">
    <source>
        <dbReference type="ARBA" id="ARBA00038063"/>
    </source>
</evidence>
<organism evidence="10 11">
    <name type="scientific">Pajaroellobacter abortibovis</name>
    <dbReference type="NCBI Taxonomy" id="1882918"/>
    <lineage>
        <taxon>Bacteria</taxon>
        <taxon>Pseudomonadati</taxon>
        <taxon>Myxococcota</taxon>
        <taxon>Polyangia</taxon>
        <taxon>Polyangiales</taxon>
        <taxon>Polyangiaceae</taxon>
    </lineage>
</organism>
<dbReference type="EC" id="3.1.1.29" evidence="1 7"/>
<dbReference type="KEGG" id="pabo:BCY86_06180"/>
<feature type="binding site" evidence="7">
    <location>
        <position position="66"/>
    </location>
    <ligand>
        <name>tRNA</name>
        <dbReference type="ChEBI" id="CHEBI:17843"/>
    </ligand>
</feature>
<dbReference type="EMBL" id="CP016908">
    <property type="protein sequence ID" value="APS00311.1"/>
    <property type="molecule type" value="Genomic_DNA"/>
</dbReference>
<dbReference type="OrthoDB" id="9800507at2"/>
<comment type="caution">
    <text evidence="7">Lacks conserved residue(s) required for the propagation of feature annotation.</text>
</comment>
<feature type="site" description="Discriminates between blocked and unblocked aminoacyl-tRNA" evidence="7">
    <location>
        <position position="11"/>
    </location>
</feature>
<evidence type="ECO:0000313" key="10">
    <source>
        <dbReference type="EMBL" id="APS00311.1"/>
    </source>
</evidence>
<evidence type="ECO:0000313" key="11">
    <source>
        <dbReference type="Proteomes" id="UP000185544"/>
    </source>
</evidence>
<evidence type="ECO:0000256" key="3">
    <source>
        <dbReference type="ARBA" id="ARBA00022801"/>
    </source>
</evidence>
<dbReference type="NCBIfam" id="TIGR00447">
    <property type="entry name" value="pth"/>
    <property type="match status" value="1"/>
</dbReference>
<keyword evidence="2 7" id="KW-0820">tRNA-binding</keyword>
<evidence type="ECO:0000256" key="4">
    <source>
        <dbReference type="ARBA" id="ARBA00022884"/>
    </source>
</evidence>
<proteinExistence type="inferred from homology"/>
<dbReference type="Pfam" id="PF01195">
    <property type="entry name" value="Pept_tRNA_hydro"/>
    <property type="match status" value="1"/>
</dbReference>
<dbReference type="Gene3D" id="3.40.50.1470">
    <property type="entry name" value="Peptidyl-tRNA hydrolase"/>
    <property type="match status" value="1"/>
</dbReference>
<sequence>MQRFLIVGLGNPGPSYVHTRHNFGFQAVDFFCRETNFAPYQHKFNGDWAKQTWQGKELAVLRPMTFMNLSGESVGAAIRFLKLRPRCLLVLHDDLDIPFGEIRIKDGGGHAGHKGIQSLIQHLGSSDFARIRLGIGRPPAGFSGSLADFVLQSFGGEERQRIPAILEQVMQRMCGMLENGAEEGLFKQETR</sequence>
<dbReference type="RefSeq" id="WP_075276976.1">
    <property type="nucleotide sequence ID" value="NZ_CP016908.1"/>
</dbReference>
<evidence type="ECO:0000256" key="1">
    <source>
        <dbReference type="ARBA" id="ARBA00013260"/>
    </source>
</evidence>
<comment type="subcellular location">
    <subcellularLocation>
        <location evidence="7">Cytoplasm</location>
    </subcellularLocation>
</comment>
<dbReference type="GO" id="GO:0000049">
    <property type="term" value="F:tRNA binding"/>
    <property type="evidence" value="ECO:0007669"/>
    <property type="project" value="UniProtKB-UniRule"/>
</dbReference>